<dbReference type="PANTHER" id="PTHR11945">
    <property type="entry name" value="MADS BOX PROTEIN"/>
    <property type="match status" value="1"/>
</dbReference>
<dbReference type="GO" id="GO:0000981">
    <property type="term" value="F:DNA-binding transcription factor activity, RNA polymerase II-specific"/>
    <property type="evidence" value="ECO:0007669"/>
    <property type="project" value="TreeGrafter"/>
</dbReference>
<name>A0AAN9R4X0_CANGL</name>
<dbReference type="GO" id="GO:0046983">
    <property type="term" value="F:protein dimerization activity"/>
    <property type="evidence" value="ECO:0007669"/>
    <property type="project" value="InterPro"/>
</dbReference>
<dbReference type="GO" id="GO:0045944">
    <property type="term" value="P:positive regulation of transcription by RNA polymerase II"/>
    <property type="evidence" value="ECO:0007669"/>
    <property type="project" value="InterPro"/>
</dbReference>
<comment type="caution">
    <text evidence="7">The sequence shown here is derived from an EMBL/GenBank/DDBJ whole genome shotgun (WGS) entry which is preliminary data.</text>
</comment>
<keyword evidence="3" id="KW-0238">DNA-binding</keyword>
<dbReference type="Gene3D" id="3.40.1810.10">
    <property type="entry name" value="Transcription factor, MADS-box"/>
    <property type="match status" value="1"/>
</dbReference>
<protein>
    <recommendedName>
        <fullName evidence="6">MADS-box domain-containing protein</fullName>
    </recommendedName>
</protein>
<evidence type="ECO:0000256" key="1">
    <source>
        <dbReference type="ARBA" id="ARBA00004123"/>
    </source>
</evidence>
<dbReference type="SMART" id="SM00432">
    <property type="entry name" value="MADS"/>
    <property type="match status" value="1"/>
</dbReference>
<dbReference type="AlphaFoldDB" id="A0AAN9R4X0"/>
<organism evidence="7 8">
    <name type="scientific">Canavalia gladiata</name>
    <name type="common">Sword bean</name>
    <name type="synonym">Dolichos gladiatus</name>
    <dbReference type="NCBI Taxonomy" id="3824"/>
    <lineage>
        <taxon>Eukaryota</taxon>
        <taxon>Viridiplantae</taxon>
        <taxon>Streptophyta</taxon>
        <taxon>Embryophyta</taxon>
        <taxon>Tracheophyta</taxon>
        <taxon>Spermatophyta</taxon>
        <taxon>Magnoliopsida</taxon>
        <taxon>eudicotyledons</taxon>
        <taxon>Gunneridae</taxon>
        <taxon>Pentapetalae</taxon>
        <taxon>rosids</taxon>
        <taxon>fabids</taxon>
        <taxon>Fabales</taxon>
        <taxon>Fabaceae</taxon>
        <taxon>Papilionoideae</taxon>
        <taxon>50 kb inversion clade</taxon>
        <taxon>NPAAA clade</taxon>
        <taxon>indigoferoid/millettioid clade</taxon>
        <taxon>Phaseoleae</taxon>
        <taxon>Canavalia</taxon>
    </lineage>
</organism>
<proteinExistence type="predicted"/>
<dbReference type="GO" id="GO:0005634">
    <property type="term" value="C:nucleus"/>
    <property type="evidence" value="ECO:0007669"/>
    <property type="project" value="UniProtKB-SubCell"/>
</dbReference>
<dbReference type="PANTHER" id="PTHR11945:SF229">
    <property type="entry name" value="AGAMOUS-LIKE 55-RELATED"/>
    <property type="match status" value="1"/>
</dbReference>
<dbReference type="GO" id="GO:0000978">
    <property type="term" value="F:RNA polymerase II cis-regulatory region sequence-specific DNA binding"/>
    <property type="evidence" value="ECO:0007669"/>
    <property type="project" value="TreeGrafter"/>
</dbReference>
<dbReference type="PROSITE" id="PS50066">
    <property type="entry name" value="MADS_BOX_2"/>
    <property type="match status" value="1"/>
</dbReference>
<evidence type="ECO:0000259" key="6">
    <source>
        <dbReference type="PROSITE" id="PS50066"/>
    </source>
</evidence>
<evidence type="ECO:0000313" key="8">
    <source>
        <dbReference type="Proteomes" id="UP001367508"/>
    </source>
</evidence>
<dbReference type="Pfam" id="PF00319">
    <property type="entry name" value="SRF-TF"/>
    <property type="match status" value="1"/>
</dbReference>
<gene>
    <name evidence="7" type="ORF">VNO77_01392</name>
</gene>
<evidence type="ECO:0000256" key="4">
    <source>
        <dbReference type="ARBA" id="ARBA00023163"/>
    </source>
</evidence>
<accession>A0AAN9R4X0</accession>
<evidence type="ECO:0000256" key="5">
    <source>
        <dbReference type="ARBA" id="ARBA00023242"/>
    </source>
</evidence>
<dbReference type="SUPFAM" id="SSF55455">
    <property type="entry name" value="SRF-like"/>
    <property type="match status" value="1"/>
</dbReference>
<keyword evidence="4" id="KW-0804">Transcription</keyword>
<keyword evidence="8" id="KW-1185">Reference proteome</keyword>
<dbReference type="InterPro" id="IPR002100">
    <property type="entry name" value="TF_MADSbox"/>
</dbReference>
<reference evidence="7 8" key="1">
    <citation type="submission" date="2024-01" db="EMBL/GenBank/DDBJ databases">
        <title>The genomes of 5 underutilized Papilionoideae crops provide insights into root nodulation and disease resistanc.</title>
        <authorList>
            <person name="Jiang F."/>
        </authorList>
    </citation>
    <scope>NUCLEOTIDE SEQUENCE [LARGE SCALE GENOMIC DNA]</scope>
    <source>
        <strain evidence="7">LVBAO_FW01</strain>
        <tissue evidence="7">Leaves</tissue>
    </source>
</reference>
<keyword evidence="2" id="KW-0805">Transcription regulation</keyword>
<dbReference type="PRINTS" id="PR00404">
    <property type="entry name" value="MADSDOMAIN"/>
</dbReference>
<dbReference type="CDD" id="cd00265">
    <property type="entry name" value="MADS_MEF2_like"/>
    <property type="match status" value="1"/>
</dbReference>
<dbReference type="InterPro" id="IPR036879">
    <property type="entry name" value="TF_MADSbox_sf"/>
</dbReference>
<dbReference type="InterPro" id="IPR033896">
    <property type="entry name" value="MEF2-like_N"/>
</dbReference>
<dbReference type="FunFam" id="3.40.1810.10:FF:000006">
    <property type="entry name" value="Agamous-like MADS-box protein AGL62"/>
    <property type="match status" value="1"/>
</dbReference>
<dbReference type="Proteomes" id="UP001367508">
    <property type="component" value="Unassembled WGS sequence"/>
</dbReference>
<comment type="subcellular location">
    <subcellularLocation>
        <location evidence="1">Nucleus</location>
    </subcellularLocation>
</comment>
<sequence>MGRRKIEIRMVKDTNTRQVTFSKRRTGLFKKANEISILCGAEVAIVVFSPGNKPYSYGHPGVDAVAARYFQQGPNGNEAQNGSSFEVAANKGMDSYNQLLNDVMRQLRENQKKGHQHDEAIDQLVGIQFSDFKKSLALLAKLKSRVNCIINDKLIDMDAAETMMLLSQKAVVGITDRLAKKRKMN</sequence>
<evidence type="ECO:0000256" key="3">
    <source>
        <dbReference type="ARBA" id="ARBA00023125"/>
    </source>
</evidence>
<dbReference type="EMBL" id="JAYMYQ010000001">
    <property type="protein sequence ID" value="KAK7359432.1"/>
    <property type="molecule type" value="Genomic_DNA"/>
</dbReference>
<keyword evidence="5" id="KW-0539">Nucleus</keyword>
<evidence type="ECO:0000313" key="7">
    <source>
        <dbReference type="EMBL" id="KAK7359432.1"/>
    </source>
</evidence>
<feature type="domain" description="MADS-box" evidence="6">
    <location>
        <begin position="1"/>
        <end position="61"/>
    </location>
</feature>
<evidence type="ECO:0000256" key="2">
    <source>
        <dbReference type="ARBA" id="ARBA00023015"/>
    </source>
</evidence>